<protein>
    <submittedName>
        <fullName evidence="2">Copia protein</fullName>
    </submittedName>
</protein>
<name>A0ABP0RB07_9DINO</name>
<feature type="region of interest" description="Disordered" evidence="1">
    <location>
        <begin position="396"/>
        <end position="446"/>
    </location>
</feature>
<evidence type="ECO:0000313" key="2">
    <source>
        <dbReference type="EMBL" id="CAK9097310.1"/>
    </source>
</evidence>
<feature type="compositionally biased region" description="Basic and acidic residues" evidence="1">
    <location>
        <begin position="99"/>
        <end position="110"/>
    </location>
</feature>
<gene>
    <name evidence="2" type="ORF">SCF082_LOCUS45652</name>
</gene>
<feature type="region of interest" description="Disordered" evidence="1">
    <location>
        <begin position="62"/>
        <end position="155"/>
    </location>
</feature>
<comment type="caution">
    <text evidence="2">The sequence shown here is derived from an EMBL/GenBank/DDBJ whole genome shotgun (WGS) entry which is preliminary data.</text>
</comment>
<reference evidence="2 3" key="1">
    <citation type="submission" date="2024-02" db="EMBL/GenBank/DDBJ databases">
        <authorList>
            <person name="Chen Y."/>
            <person name="Shah S."/>
            <person name="Dougan E. K."/>
            <person name="Thang M."/>
            <person name="Chan C."/>
        </authorList>
    </citation>
    <scope>NUCLEOTIDE SEQUENCE [LARGE SCALE GENOMIC DNA]</scope>
</reference>
<keyword evidence="3" id="KW-1185">Reference proteome</keyword>
<proteinExistence type="predicted"/>
<evidence type="ECO:0000256" key="1">
    <source>
        <dbReference type="SAM" id="MobiDB-lite"/>
    </source>
</evidence>
<feature type="non-terminal residue" evidence="2">
    <location>
        <position position="466"/>
    </location>
</feature>
<feature type="region of interest" description="Disordered" evidence="1">
    <location>
        <begin position="335"/>
        <end position="383"/>
    </location>
</feature>
<feature type="compositionally biased region" description="Acidic residues" evidence="1">
    <location>
        <begin position="414"/>
        <end position="439"/>
    </location>
</feature>
<organism evidence="2 3">
    <name type="scientific">Durusdinium trenchii</name>
    <dbReference type="NCBI Taxonomy" id="1381693"/>
    <lineage>
        <taxon>Eukaryota</taxon>
        <taxon>Sar</taxon>
        <taxon>Alveolata</taxon>
        <taxon>Dinophyceae</taxon>
        <taxon>Suessiales</taxon>
        <taxon>Symbiodiniaceae</taxon>
        <taxon>Durusdinium</taxon>
    </lineage>
</organism>
<dbReference type="Proteomes" id="UP001642464">
    <property type="component" value="Unassembled WGS sequence"/>
</dbReference>
<evidence type="ECO:0000313" key="3">
    <source>
        <dbReference type="Proteomes" id="UP001642464"/>
    </source>
</evidence>
<sequence>MADWDDYGDLDTPEAPIQDRARWRCLKCASFDASWTEDHWCCTACGSTDFYQVNQPTRQMTPEGTWLYVPNGGQADRTPRQWRRRQRRSGPPSDSQSELGERHPESETRTFDPAIDPDAPVNVASQPVDHQGDPPLPHLPPGSRGLPEQSPLSTVRDPLMKELRKLDATDLRAYTKYTKKVRIWELQMQPYASKADQALLLYNALSGEAEQELEHLTLEELCTDNGIEVILNMLKAPMEQRAIFQKRKYLHDFEHMKRYNGEHLRAYINRFRRAQRNLKSVGVDTTGTYDNESLGARLLDRRGLTPEQQRMLLVGTQRSLKFEYLAEAMVLQYPDFRPAPPIMGGKGDGREHRKGGARTTSSSSSSSLTPSTASSSCGKGYGGPKRAFFTEADETYGDEPLLESIEEHVHDENEPNDQDPEPEPEIDDSPQGDEDDPDSVDLAGLADVLTVTAKKLATSPLQEDGP</sequence>
<dbReference type="EMBL" id="CAXAMM010041105">
    <property type="protein sequence ID" value="CAK9097310.1"/>
    <property type="molecule type" value="Genomic_DNA"/>
</dbReference>
<accession>A0ABP0RB07</accession>
<feature type="compositionally biased region" description="Low complexity" evidence="1">
    <location>
        <begin position="359"/>
        <end position="376"/>
    </location>
</feature>